<dbReference type="Gene3D" id="3.40.630.10">
    <property type="entry name" value="Zn peptidases"/>
    <property type="match status" value="1"/>
</dbReference>
<keyword evidence="7 9" id="KW-0862">Zinc</keyword>
<dbReference type="NCBIfam" id="NF002759">
    <property type="entry name" value="PRK02813.1"/>
    <property type="match status" value="1"/>
</dbReference>
<evidence type="ECO:0000313" key="11">
    <source>
        <dbReference type="EMBL" id="EGY76520.1"/>
    </source>
</evidence>
<dbReference type="PANTHER" id="PTHR28570:SF3">
    <property type="entry name" value="ASPARTYL AMINOPEPTIDASE"/>
    <property type="match status" value="1"/>
</dbReference>
<dbReference type="SUPFAM" id="SSF53187">
    <property type="entry name" value="Zn-dependent exopeptidases"/>
    <property type="match status" value="1"/>
</dbReference>
<dbReference type="InterPro" id="IPR023358">
    <property type="entry name" value="Peptidase_M18_dom2"/>
</dbReference>
<dbReference type="SUPFAM" id="SSF101821">
    <property type="entry name" value="Aminopeptidase/glucanase lid domain"/>
    <property type="match status" value="1"/>
</dbReference>
<organism evidence="11 12">
    <name type="scientific">Cutibacterium avidum ATCC 25577</name>
    <dbReference type="NCBI Taxonomy" id="997355"/>
    <lineage>
        <taxon>Bacteria</taxon>
        <taxon>Bacillati</taxon>
        <taxon>Actinomycetota</taxon>
        <taxon>Actinomycetes</taxon>
        <taxon>Propionibacteriales</taxon>
        <taxon>Propionibacteriaceae</taxon>
        <taxon>Cutibacterium</taxon>
    </lineage>
</organism>
<evidence type="ECO:0000256" key="5">
    <source>
        <dbReference type="ARBA" id="ARBA00022723"/>
    </source>
</evidence>
<dbReference type="PATRIC" id="fig|997355.3.peg.2315"/>
<gene>
    <name evidence="11" type="ORF">HMPREF9153_2349</name>
</gene>
<dbReference type="InterPro" id="IPR001948">
    <property type="entry name" value="Peptidase_M18"/>
</dbReference>
<evidence type="ECO:0000256" key="7">
    <source>
        <dbReference type="ARBA" id="ARBA00022833"/>
    </source>
</evidence>
<accession>G4D0P1</accession>
<sequence length="423" mass="45312">MVDTATSDHIRDIISFVEASPTSYHAAAELARRLDGAGFQKLDETESWSSVEGRCYVVRDGAVIAWVTPEKVTDKVGVRIVGSHTDSPSFKLKPNATVTNQGWQQVGMEVYGGGLLNSWLDRDLGLSGRLVTKDGQVHLVSTGPILRISQLAPHLDRTVNDDLTLDRQRHLMPILSVGRPDLDVEDLLCAEAGIKRSDLAFHDVFAHLTQSPAVIGPYGEFLASQRMDNLSSVHSSMAAFVDVTPTDDVALMACFDHEEVGSSTRSGACGPFLEDVLVRIAEGLGMTGAAYRAMIARSSCVSSDAGHGVHPNYVEKFDPANHPLLNEGPLLKINANQRYATDGVGGALWKRACATAGVPTQEFVSNNSVPCGSTIGPLTATRLGMLTVDVGVPLMSMHSTRELAGVNDLEYITAALAAYWQGA</sequence>
<evidence type="ECO:0000256" key="3">
    <source>
        <dbReference type="ARBA" id="ARBA00022438"/>
    </source>
</evidence>
<name>G4D0P1_9ACTN</name>
<dbReference type="Gene3D" id="2.30.250.10">
    <property type="entry name" value="Aminopeptidase i, Domain 2"/>
    <property type="match status" value="1"/>
</dbReference>
<comment type="caution">
    <text evidence="11">The sequence shown here is derived from an EMBL/GenBank/DDBJ whole genome shotgun (WGS) entry which is preliminary data.</text>
</comment>
<comment type="similarity">
    <text evidence="2 9">Belongs to the peptidase M18 family.</text>
</comment>
<dbReference type="EC" id="3.4.11.-" evidence="10"/>
<evidence type="ECO:0000256" key="9">
    <source>
        <dbReference type="RuleBase" id="RU004386"/>
    </source>
</evidence>
<keyword evidence="6 9" id="KW-0378">Hydrolase</keyword>
<protein>
    <recommendedName>
        <fullName evidence="10">M18 family aminopeptidase</fullName>
        <ecNumber evidence="10">3.4.11.-</ecNumber>
    </recommendedName>
</protein>
<dbReference type="EMBL" id="AGBA01000018">
    <property type="protein sequence ID" value="EGY76520.1"/>
    <property type="molecule type" value="Genomic_DNA"/>
</dbReference>
<dbReference type="GO" id="GO:0008270">
    <property type="term" value="F:zinc ion binding"/>
    <property type="evidence" value="ECO:0007669"/>
    <property type="project" value="InterPro"/>
</dbReference>
<dbReference type="HOGENOM" id="CLU_019532_2_0_11"/>
<reference evidence="11 12" key="1">
    <citation type="submission" date="2011-06" db="EMBL/GenBank/DDBJ databases">
        <authorList>
            <person name="Muzny D."/>
            <person name="Qin X."/>
            <person name="Deng J."/>
            <person name="Jiang H."/>
            <person name="Liu Y."/>
            <person name="Qu J."/>
            <person name="Song X.-Z."/>
            <person name="Zhang L."/>
            <person name="Thornton R."/>
            <person name="Coyle M."/>
            <person name="Francisco L."/>
            <person name="Jackson L."/>
            <person name="Javaid M."/>
            <person name="Korchina V."/>
            <person name="Kovar C."/>
            <person name="Mata R."/>
            <person name="Mathew T."/>
            <person name="Ngo R."/>
            <person name="Nguyen L."/>
            <person name="Nguyen N."/>
            <person name="Okwuonu G."/>
            <person name="Ongeri F."/>
            <person name="Pham C."/>
            <person name="Simmons D."/>
            <person name="Wilczek-Boney K."/>
            <person name="Hale W."/>
            <person name="Jakkamsetti A."/>
            <person name="Pham P."/>
            <person name="Ruth R."/>
            <person name="San Lucas F."/>
            <person name="Warren J."/>
            <person name="Zhang J."/>
            <person name="Zhao Z."/>
            <person name="Zhou C."/>
            <person name="Zhu D."/>
            <person name="Lee S."/>
            <person name="Bess C."/>
            <person name="Blankenburg K."/>
            <person name="Forbes L."/>
            <person name="Fu Q."/>
            <person name="Gubbala S."/>
            <person name="Hirani K."/>
            <person name="Jayaseelan J.C."/>
            <person name="Lara F."/>
            <person name="Munidasa M."/>
            <person name="Palculict T."/>
            <person name="Patil S."/>
            <person name="Pu L.-L."/>
            <person name="Saada N."/>
            <person name="Tang L."/>
            <person name="Weissenberger G."/>
            <person name="Zhu Y."/>
            <person name="Hemphill L."/>
            <person name="Shang Y."/>
            <person name="Youmans B."/>
            <person name="Ayvaz T."/>
            <person name="Ross M."/>
            <person name="Santibanez J."/>
            <person name="Aqrawi P."/>
            <person name="Gross S."/>
            <person name="Joshi V."/>
            <person name="Fowler G."/>
            <person name="Nazareth L."/>
            <person name="Reid J."/>
            <person name="Worley K."/>
            <person name="Petrosino J."/>
            <person name="Highlander S."/>
            <person name="Gibbs R."/>
        </authorList>
    </citation>
    <scope>NUCLEOTIDE SEQUENCE [LARGE SCALE GENOMIC DNA]</scope>
    <source>
        <strain evidence="11 12">ATCC 25577</strain>
    </source>
</reference>
<dbReference type="GO" id="GO:0004177">
    <property type="term" value="F:aminopeptidase activity"/>
    <property type="evidence" value="ECO:0007669"/>
    <property type="project" value="UniProtKB-KW"/>
</dbReference>
<dbReference type="PANTHER" id="PTHR28570">
    <property type="entry name" value="ASPARTYL AMINOPEPTIDASE"/>
    <property type="match status" value="1"/>
</dbReference>
<evidence type="ECO:0000256" key="2">
    <source>
        <dbReference type="ARBA" id="ARBA00008290"/>
    </source>
</evidence>
<keyword evidence="3 9" id="KW-0031">Aminopeptidase</keyword>
<dbReference type="RefSeq" id="WP_004812006.1">
    <property type="nucleotide sequence ID" value="NZ_JH165054.1"/>
</dbReference>
<comment type="cofactor">
    <cofactor evidence="1 10">
        <name>Zn(2+)</name>
        <dbReference type="ChEBI" id="CHEBI:29105"/>
    </cofactor>
</comment>
<keyword evidence="4 9" id="KW-0645">Protease</keyword>
<proteinExistence type="inferred from homology"/>
<keyword evidence="12" id="KW-1185">Reference proteome</keyword>
<dbReference type="CDD" id="cd05658">
    <property type="entry name" value="M18_DAP"/>
    <property type="match status" value="1"/>
</dbReference>
<dbReference type="Pfam" id="PF02127">
    <property type="entry name" value="Peptidase_M18"/>
    <property type="match status" value="1"/>
</dbReference>
<dbReference type="GO" id="GO:0008237">
    <property type="term" value="F:metallopeptidase activity"/>
    <property type="evidence" value="ECO:0007669"/>
    <property type="project" value="UniProtKB-KW"/>
</dbReference>
<dbReference type="GO" id="GO:0006508">
    <property type="term" value="P:proteolysis"/>
    <property type="evidence" value="ECO:0007669"/>
    <property type="project" value="UniProtKB-KW"/>
</dbReference>
<evidence type="ECO:0000313" key="12">
    <source>
        <dbReference type="Proteomes" id="UP000005332"/>
    </source>
</evidence>
<evidence type="ECO:0000256" key="1">
    <source>
        <dbReference type="ARBA" id="ARBA00001947"/>
    </source>
</evidence>
<evidence type="ECO:0000256" key="4">
    <source>
        <dbReference type="ARBA" id="ARBA00022670"/>
    </source>
</evidence>
<dbReference type="AlphaFoldDB" id="G4D0P1"/>
<dbReference type="GO" id="GO:0005737">
    <property type="term" value="C:cytoplasm"/>
    <property type="evidence" value="ECO:0007669"/>
    <property type="project" value="UniProtKB-ARBA"/>
</dbReference>
<evidence type="ECO:0000256" key="8">
    <source>
        <dbReference type="ARBA" id="ARBA00023049"/>
    </source>
</evidence>
<dbReference type="Proteomes" id="UP000005332">
    <property type="component" value="Unassembled WGS sequence"/>
</dbReference>
<evidence type="ECO:0000256" key="10">
    <source>
        <dbReference type="RuleBase" id="RU004387"/>
    </source>
</evidence>
<keyword evidence="8 9" id="KW-0482">Metalloprotease</keyword>
<evidence type="ECO:0000256" key="6">
    <source>
        <dbReference type="ARBA" id="ARBA00022801"/>
    </source>
</evidence>
<dbReference type="PRINTS" id="PR00932">
    <property type="entry name" value="AMINO1PTASE"/>
</dbReference>
<keyword evidence="5 9" id="KW-0479">Metal-binding</keyword>